<organism evidence="1 2">
    <name type="scientific">Paenibacillus tritici</name>
    <dbReference type="NCBI Taxonomy" id="1873425"/>
    <lineage>
        <taxon>Bacteria</taxon>
        <taxon>Bacillati</taxon>
        <taxon>Bacillota</taxon>
        <taxon>Bacilli</taxon>
        <taxon>Bacillales</taxon>
        <taxon>Paenibacillaceae</taxon>
        <taxon>Paenibacillus</taxon>
    </lineage>
</organism>
<comment type="caution">
    <text evidence="1">The sequence shown here is derived from an EMBL/GenBank/DDBJ whole genome shotgun (WGS) entry which is preliminary data.</text>
</comment>
<name>A0ABX2DJC6_9BACL</name>
<keyword evidence="2" id="KW-1185">Reference proteome</keyword>
<proteinExistence type="predicted"/>
<dbReference type="Proteomes" id="UP000711047">
    <property type="component" value="Unassembled WGS sequence"/>
</dbReference>
<gene>
    <name evidence="1" type="ORF">HQN87_00295</name>
</gene>
<sequence length="207" mass="22375">MRLFGINLAETGSERLKSFLEDNYITAGYPGLGDLENNSREEICSKLMEAAYQGQELEQALGSLDCFVNAMQDGDYVLMADEEWVYLGDLGDYFYDARLDGSEDGTVHRRGVTWLKSLPRAAVNPAVTELLAADGRVTEYSGVLPAARIDLWFGDQAADGGSAAGTGPVQVDEATVSKALAILTAALHSTDVERQERAAVAILQYAK</sequence>
<reference evidence="1 2" key="1">
    <citation type="submission" date="2020-05" db="EMBL/GenBank/DDBJ databases">
        <title>Paenibacillus glebae, sp. nov., Paenibacillus humi sp. nov., Paenibacillus pedi sp. nov., Paenibacillus terrestris sp. nov. and Paenibacillus terricola sp. nov., isolated from a forest top soil sample.</title>
        <authorList>
            <person name="Qi S."/>
            <person name="Carlier A."/>
            <person name="Cnockaert M."/>
            <person name="Vandamme P."/>
        </authorList>
    </citation>
    <scope>NUCLEOTIDE SEQUENCE [LARGE SCALE GENOMIC DNA]</scope>
    <source>
        <strain evidence="1 2">LMG 29502</strain>
    </source>
</reference>
<dbReference type="RefSeq" id="WP_173126009.1">
    <property type="nucleotide sequence ID" value="NZ_JABMKX010000001.1"/>
</dbReference>
<protein>
    <submittedName>
        <fullName evidence="1">Uncharacterized protein</fullName>
    </submittedName>
</protein>
<dbReference type="EMBL" id="JABMKX010000001">
    <property type="protein sequence ID" value="NQX43754.1"/>
    <property type="molecule type" value="Genomic_DNA"/>
</dbReference>
<evidence type="ECO:0000313" key="2">
    <source>
        <dbReference type="Proteomes" id="UP000711047"/>
    </source>
</evidence>
<evidence type="ECO:0000313" key="1">
    <source>
        <dbReference type="EMBL" id="NQX43754.1"/>
    </source>
</evidence>
<accession>A0ABX2DJC6</accession>